<dbReference type="AlphaFoldDB" id="A0A8H5B7L1"/>
<feature type="transmembrane region" description="Helical" evidence="2">
    <location>
        <begin position="215"/>
        <end position="239"/>
    </location>
</feature>
<feature type="transmembrane region" description="Helical" evidence="2">
    <location>
        <begin position="45"/>
        <end position="67"/>
    </location>
</feature>
<name>A0A8H5B7L1_9AGAR</name>
<evidence type="ECO:0000313" key="3">
    <source>
        <dbReference type="EMBL" id="KAF5318069.1"/>
    </source>
</evidence>
<keyword evidence="2" id="KW-0472">Membrane</keyword>
<accession>A0A8H5B7L1</accession>
<evidence type="ECO:0000256" key="1">
    <source>
        <dbReference type="SAM" id="MobiDB-lite"/>
    </source>
</evidence>
<dbReference type="EMBL" id="JAACJJ010000031">
    <property type="protein sequence ID" value="KAF5318069.1"/>
    <property type="molecule type" value="Genomic_DNA"/>
</dbReference>
<protein>
    <submittedName>
        <fullName evidence="3">Uncharacterized protein</fullName>
    </submittedName>
</protein>
<keyword evidence="2" id="KW-0812">Transmembrane</keyword>
<evidence type="ECO:0000313" key="4">
    <source>
        <dbReference type="Proteomes" id="UP000567179"/>
    </source>
</evidence>
<keyword evidence="2" id="KW-1133">Transmembrane helix</keyword>
<feature type="transmembrane region" description="Helical" evidence="2">
    <location>
        <begin position="187"/>
        <end position="209"/>
    </location>
</feature>
<sequence length="377" mass="42296">MNAASPEVDPLPSRVPFKFHFPYRPSNLLCSALIFWTVLCLISELILPFLALIFTITIYGPTIYFAARCIRQTSRGTYEPADSEKMGKTAAILCVLWVLIIPTHVYVKWIEPKYSEVFLIPVLPGSQAIILMLYIALRYTMEKRARRWSDLAITPTEEEAPPAVVDAESQPLLGSDSQFNIYRPSKILLVVSILFAFGSWAIETLHVTWGTQHKSFAVVLWFLWIWLYVPLIQLQLFTLKRAFRRYPPTLVEEGGIGNRLMDLAAMFVGMKPLIILYTAASTQYTALLYVPGFIQECLVVYNAVRYGWSFSKVIPRYEQANSTREADVGDAVQSTVPKPVPVPAPVPVPVSEPVPVPVPESVQTHDTTSASSTHSVT</sequence>
<proteinExistence type="predicted"/>
<feature type="transmembrane region" description="Helical" evidence="2">
    <location>
        <begin position="88"/>
        <end position="106"/>
    </location>
</feature>
<keyword evidence="4" id="KW-1185">Reference proteome</keyword>
<organism evidence="3 4">
    <name type="scientific">Psilocybe cf. subviscida</name>
    <dbReference type="NCBI Taxonomy" id="2480587"/>
    <lineage>
        <taxon>Eukaryota</taxon>
        <taxon>Fungi</taxon>
        <taxon>Dikarya</taxon>
        <taxon>Basidiomycota</taxon>
        <taxon>Agaricomycotina</taxon>
        <taxon>Agaricomycetes</taxon>
        <taxon>Agaricomycetidae</taxon>
        <taxon>Agaricales</taxon>
        <taxon>Agaricineae</taxon>
        <taxon>Strophariaceae</taxon>
        <taxon>Psilocybe</taxon>
    </lineage>
</organism>
<feature type="compositionally biased region" description="Low complexity" evidence="1">
    <location>
        <begin position="359"/>
        <end position="377"/>
    </location>
</feature>
<feature type="transmembrane region" description="Helical" evidence="2">
    <location>
        <begin position="118"/>
        <end position="137"/>
    </location>
</feature>
<evidence type="ECO:0000256" key="2">
    <source>
        <dbReference type="SAM" id="Phobius"/>
    </source>
</evidence>
<gene>
    <name evidence="3" type="ORF">D9619_012162</name>
</gene>
<dbReference type="Proteomes" id="UP000567179">
    <property type="component" value="Unassembled WGS sequence"/>
</dbReference>
<dbReference type="OrthoDB" id="3056399at2759"/>
<reference evidence="3 4" key="1">
    <citation type="journal article" date="2020" name="ISME J.">
        <title>Uncovering the hidden diversity of litter-decomposition mechanisms in mushroom-forming fungi.</title>
        <authorList>
            <person name="Floudas D."/>
            <person name="Bentzer J."/>
            <person name="Ahren D."/>
            <person name="Johansson T."/>
            <person name="Persson P."/>
            <person name="Tunlid A."/>
        </authorList>
    </citation>
    <scope>NUCLEOTIDE SEQUENCE [LARGE SCALE GENOMIC DNA]</scope>
    <source>
        <strain evidence="3 4">CBS 101986</strain>
    </source>
</reference>
<feature type="region of interest" description="Disordered" evidence="1">
    <location>
        <begin position="353"/>
        <end position="377"/>
    </location>
</feature>
<comment type="caution">
    <text evidence="3">The sequence shown here is derived from an EMBL/GenBank/DDBJ whole genome shotgun (WGS) entry which is preliminary data.</text>
</comment>